<evidence type="ECO:0000313" key="6">
    <source>
        <dbReference type="EMBL" id="QGH49195.1"/>
    </source>
</evidence>
<comment type="similarity">
    <text evidence="4">Belongs to the MT-A70-like family.</text>
</comment>
<dbReference type="AlphaFoldDB" id="A0AAP9KC68"/>
<dbReference type="InterPro" id="IPR029063">
    <property type="entry name" value="SAM-dependent_MTases_sf"/>
</dbReference>
<evidence type="ECO:0000313" key="7">
    <source>
        <dbReference type="Proteomes" id="UP000272136"/>
    </source>
</evidence>
<sequence>MNELDKKYEVIYADPPWLYRDKANSGKRGASHQYKVMTAHDISRLPVDKIAADQCILFMWHVPTQPMEALKVMEAWGFRLMNMKGFTWGKHYKKATDKLCIGMGHMTRANSEDCLIAVKGKLPERLDASICQLIMAPRGANSEKPAIFRDKIVELLGDLPRIELFARGEDTLEGWDCFGNEYFGDNKVVYDGSNFVMGREDFNDE</sequence>
<dbReference type="Pfam" id="PF05063">
    <property type="entry name" value="MT-A70"/>
    <property type="match status" value="1"/>
</dbReference>
<organism evidence="6 8">
    <name type="scientific">Vibrio owensii</name>
    <dbReference type="NCBI Taxonomy" id="696485"/>
    <lineage>
        <taxon>Bacteria</taxon>
        <taxon>Pseudomonadati</taxon>
        <taxon>Pseudomonadota</taxon>
        <taxon>Gammaproteobacteria</taxon>
        <taxon>Vibrionales</taxon>
        <taxon>Vibrionaceae</taxon>
        <taxon>Vibrio</taxon>
    </lineage>
</organism>
<dbReference type="PROSITE" id="PS00092">
    <property type="entry name" value="N6_MTASE"/>
    <property type="match status" value="1"/>
</dbReference>
<evidence type="ECO:0000313" key="5">
    <source>
        <dbReference type="EMBL" id="AYO17046.1"/>
    </source>
</evidence>
<name>A0AAP9KC68_9VIBR</name>
<dbReference type="PROSITE" id="PS51143">
    <property type="entry name" value="MT_A70"/>
    <property type="match status" value="1"/>
</dbReference>
<gene>
    <name evidence="6" type="ORF">APZ19_18935</name>
    <name evidence="5" type="ORF">D0812_21910</name>
</gene>
<proteinExistence type="inferred from homology"/>
<dbReference type="GO" id="GO:0008168">
    <property type="term" value="F:methyltransferase activity"/>
    <property type="evidence" value="ECO:0007669"/>
    <property type="project" value="UniProtKB-KW"/>
</dbReference>
<dbReference type="PANTHER" id="PTHR12829">
    <property type="entry name" value="N6-ADENOSINE-METHYLTRANSFERASE"/>
    <property type="match status" value="1"/>
</dbReference>
<dbReference type="PANTHER" id="PTHR12829:SF7">
    <property type="entry name" value="N6-ADENOSINE-METHYLTRANSFERASE CATALYTIC SUBUNIT"/>
    <property type="match status" value="1"/>
</dbReference>
<dbReference type="EMBL" id="CP033138">
    <property type="protein sequence ID" value="AYO17046.1"/>
    <property type="molecule type" value="Genomic_DNA"/>
</dbReference>
<dbReference type="GO" id="GO:0032259">
    <property type="term" value="P:methylation"/>
    <property type="evidence" value="ECO:0007669"/>
    <property type="project" value="UniProtKB-KW"/>
</dbReference>
<reference evidence="5 7" key="2">
    <citation type="submission" date="2018-10" db="EMBL/GenBank/DDBJ databases">
        <title>Whole Genome of Vibrio owensii strain 170502, isolated from Acute Hepatopancreatic Necrosis Disease (AHPND) shrimp.</title>
        <authorList>
            <person name="Yan M."/>
            <person name="Wang X."/>
            <person name="Wang Y."/>
        </authorList>
    </citation>
    <scope>NUCLEOTIDE SEQUENCE [LARGE SCALE GENOMIC DNA]</scope>
    <source>
        <strain evidence="5 7">1700302</strain>
    </source>
</reference>
<dbReference type="EMBL" id="CP045860">
    <property type="protein sequence ID" value="QGH49195.1"/>
    <property type="molecule type" value="Genomic_DNA"/>
</dbReference>
<dbReference type="RefSeq" id="WP_054823399.1">
    <property type="nucleotide sequence ID" value="NZ_CP033138.1"/>
</dbReference>
<reference evidence="6" key="3">
    <citation type="submission" date="2019-11" db="EMBL/GenBank/DDBJ databases">
        <title>Complete genome sequence of Vibrio owensii SH-14 isolated from shrimp with acute hepatopancreatic necrosis diease.</title>
        <authorList>
            <person name="Liang X."/>
            <person name="Wang Y."/>
        </authorList>
    </citation>
    <scope>NUCLEOTIDE SEQUENCE</scope>
    <source>
        <strain evidence="6">SH14</strain>
    </source>
</reference>
<dbReference type="InterPro" id="IPR007757">
    <property type="entry name" value="MT-A70-like"/>
</dbReference>
<dbReference type="InterPro" id="IPR002052">
    <property type="entry name" value="DNA_methylase_N6_adenine_CS"/>
</dbReference>
<keyword evidence="1 6" id="KW-0489">Methyltransferase</keyword>
<protein>
    <submittedName>
        <fullName evidence="6">Adenine methylase</fullName>
    </submittedName>
</protein>
<evidence type="ECO:0000256" key="2">
    <source>
        <dbReference type="ARBA" id="ARBA00022679"/>
    </source>
</evidence>
<accession>A0AAP9KC68</accession>
<keyword evidence="3" id="KW-0949">S-adenosyl-L-methionine</keyword>
<evidence type="ECO:0000256" key="1">
    <source>
        <dbReference type="ARBA" id="ARBA00022603"/>
    </source>
</evidence>
<dbReference type="Proteomes" id="UP000272136">
    <property type="component" value="Chromosome 2"/>
</dbReference>
<evidence type="ECO:0000256" key="3">
    <source>
        <dbReference type="ARBA" id="ARBA00022691"/>
    </source>
</evidence>
<evidence type="ECO:0000313" key="8">
    <source>
        <dbReference type="Proteomes" id="UP000390336"/>
    </source>
</evidence>
<dbReference type="Proteomes" id="UP000390336">
    <property type="component" value="Chromosome 2"/>
</dbReference>
<evidence type="ECO:0000256" key="4">
    <source>
        <dbReference type="PROSITE-ProRule" id="PRU00489"/>
    </source>
</evidence>
<reference evidence="6 8" key="1">
    <citation type="journal article" date="2015" name="Genome Announc.">
        <title>Draft Genome Sequence of Vibrio owensii Strain SH-14, Which Causes Shrimp Acute Hepatopancreatic Necrosis Disease.</title>
        <authorList>
            <person name="Liu L."/>
            <person name="Xiao J."/>
            <person name="Xia X."/>
            <person name="Pan Y."/>
            <person name="Yan S."/>
            <person name="Wang Y."/>
        </authorList>
    </citation>
    <scope>NUCLEOTIDE SEQUENCE [LARGE SCALE GENOMIC DNA]</scope>
    <source>
        <strain evidence="6 8">SH14</strain>
    </source>
</reference>
<dbReference type="SUPFAM" id="SSF53335">
    <property type="entry name" value="S-adenosyl-L-methionine-dependent methyltransferases"/>
    <property type="match status" value="1"/>
</dbReference>
<dbReference type="GO" id="GO:0003676">
    <property type="term" value="F:nucleic acid binding"/>
    <property type="evidence" value="ECO:0007669"/>
    <property type="project" value="InterPro"/>
</dbReference>
<keyword evidence="7" id="KW-1185">Reference proteome</keyword>
<dbReference type="REBASE" id="333931">
    <property type="entry name" value="M.VowSH14ORF18935P"/>
</dbReference>
<keyword evidence="2" id="KW-0808">Transferase</keyword>